<evidence type="ECO:0000256" key="6">
    <source>
        <dbReference type="ARBA" id="ARBA00023008"/>
    </source>
</evidence>
<dbReference type="EC" id="1.4.3.-" evidence="9"/>
<evidence type="ECO:0000256" key="1">
    <source>
        <dbReference type="ARBA" id="ARBA00001935"/>
    </source>
</evidence>
<dbReference type="InterPro" id="IPR016182">
    <property type="entry name" value="Cu_amine_oxidase_N-reg"/>
</dbReference>
<feature type="modified residue" description="2',4',5'-topaquinone" evidence="8">
    <location>
        <position position="536"/>
    </location>
</feature>
<keyword evidence="10" id="KW-1133">Transmembrane helix</keyword>
<evidence type="ECO:0000313" key="13">
    <source>
        <dbReference type="EMBL" id="TPX15332.1"/>
    </source>
</evidence>
<keyword evidence="10" id="KW-0472">Membrane</keyword>
<dbReference type="GO" id="GO:0005886">
    <property type="term" value="C:plasma membrane"/>
    <property type="evidence" value="ECO:0007669"/>
    <property type="project" value="TreeGrafter"/>
</dbReference>
<dbReference type="PANTHER" id="PTHR10638:SF20">
    <property type="entry name" value="AMINE OXIDASE"/>
    <property type="match status" value="1"/>
</dbReference>
<dbReference type="GO" id="GO:0009308">
    <property type="term" value="P:amine metabolic process"/>
    <property type="evidence" value="ECO:0007669"/>
    <property type="project" value="UniProtKB-UniRule"/>
</dbReference>
<keyword evidence="5 9" id="KW-0560">Oxidoreductase</keyword>
<feature type="domain" description="DUF1965" evidence="12">
    <location>
        <begin position="304"/>
        <end position="370"/>
    </location>
</feature>
<sequence>MWEQPEDINDINLGKERLLPSFFLMVSGTMLWPCFGHAYVMKFLAGLSKGPVVSCALLLGLLAQDVVAAPQPKSDWVQNAKSRKKMTDILNGKIRRDLNTTLCSESAARTVSAPKQNVWGGLTDEEAASVVSWLFAQPDLNLTVSENATEWDNTIILVEKLAPNKTDALKYIDGCAAPPAKYAHVLLDHRSSVDAYYQDIKVGPLPLDNATASWEPLDYYLTKKNEGKVRNLEADHDRMVSEWIYPISASVADITLDLWNATAMGLDNDTLSIWGIDPLWQDDGRIIRWDTFWNKPTDGFDVGTLLPLGLFFMSDVTGRDPSQWSLEGWLYNGIFYKTTEEFRKAYWSPGFEKLGANVEGDWTRTDQQGPVLPMDASYPPTQVAPSASRFSVDSEQQYVEWMDFSFYIGFNRDTGVSLHDIRYKGERLLYELGLQEALAHYAGFDPVQSGTSYLDTYYGFGPYAFELVPGYDCPAYATYLNSSFYVSETTHNHLNSICLFEYDADYPMQRHSTSKYVSVTKNTYFTLRSVSTVGNYDYMFSYTFSMDGSVAVEVRASGYIQSAYFAKNQDYGFQIHDALSGSMHDHVLNFKADFDILGTANTVQLMKNVPAQKVYPWSGGKARNTMTLERSFVESEDQGRFNWAENSATQVIVVNQDAKNQYGEYRGYRVLPYTGLCHLTVKDSSNLANAARWAEYDIQVTKQKDTEPRSAHAYNSQDVHDPPVNFDKFFDGESLVQEDLVMWLNLGMHHVPHTGDLPNTVFTTAHSGFQFMPSNYFSMDQSRQTVNMVRIEYGGGNASTVETFGQKDDTCALNFTPVEPDLVGYKGDVVIRKFPFDPNDPFFETDSI</sequence>
<evidence type="ECO:0000259" key="12">
    <source>
        <dbReference type="Pfam" id="PF09248"/>
    </source>
</evidence>
<dbReference type="GO" id="GO:0048038">
    <property type="term" value="F:quinone binding"/>
    <property type="evidence" value="ECO:0007669"/>
    <property type="project" value="InterPro"/>
</dbReference>
<dbReference type="InterPro" id="IPR015798">
    <property type="entry name" value="Cu_amine_oxidase_C"/>
</dbReference>
<feature type="domain" description="Copper amine oxidase catalytic" evidence="11">
    <location>
        <begin position="381"/>
        <end position="782"/>
    </location>
</feature>
<dbReference type="InParanoid" id="A0A507AZC0"/>
<dbReference type="InterPro" id="IPR000269">
    <property type="entry name" value="Cu_amine_oxidase"/>
</dbReference>
<dbReference type="PANTHER" id="PTHR10638">
    <property type="entry name" value="COPPER AMINE OXIDASE"/>
    <property type="match status" value="1"/>
</dbReference>
<accession>A0A507AZC0</accession>
<dbReference type="FunFam" id="3.10.450.40:FF:000028">
    <property type="entry name" value="Amine oxidase"/>
    <property type="match status" value="1"/>
</dbReference>
<dbReference type="FunFam" id="2.70.98.20:FF:000002">
    <property type="entry name" value="Amine oxidase"/>
    <property type="match status" value="1"/>
</dbReference>
<keyword evidence="14" id="KW-1185">Reference proteome</keyword>
<comment type="PTM">
    <text evidence="8 9">Topaquinone (TPQ) is generated by copper-dependent autoxidation of a specific tyrosyl residue.</text>
</comment>
<dbReference type="OrthoDB" id="3341590at2759"/>
<dbReference type="Proteomes" id="UP000319257">
    <property type="component" value="Unassembled WGS sequence"/>
</dbReference>
<dbReference type="FunFam" id="3.10.450.40:FF:000018">
    <property type="entry name" value="Amine oxidase"/>
    <property type="match status" value="1"/>
</dbReference>
<dbReference type="AlphaFoldDB" id="A0A507AZC0"/>
<comment type="cofactor">
    <cofactor evidence="9">
        <name>Cu cation</name>
        <dbReference type="ChEBI" id="CHEBI:23378"/>
    </cofactor>
    <text evidence="9">Contains 1 topaquinone per subunit.</text>
</comment>
<feature type="active site" description="Proton acceptor" evidence="7">
    <location>
        <position position="455"/>
    </location>
</feature>
<keyword evidence="4 7" id="KW-0801">TPQ</keyword>
<dbReference type="Gene3D" id="3.10.450.40">
    <property type="match status" value="2"/>
</dbReference>
<comment type="similarity">
    <text evidence="2 9">Belongs to the copper/topaquinone oxidase family.</text>
</comment>
<evidence type="ECO:0000256" key="5">
    <source>
        <dbReference type="ARBA" id="ARBA00023002"/>
    </source>
</evidence>
<feature type="transmembrane region" description="Helical" evidence="10">
    <location>
        <begin position="20"/>
        <end position="40"/>
    </location>
</feature>
<dbReference type="InterPro" id="IPR036460">
    <property type="entry name" value="Cu_amine_oxidase_C_sf"/>
</dbReference>
<comment type="caution">
    <text evidence="13">The sequence shown here is derived from an EMBL/GenBank/DDBJ whole genome shotgun (WGS) entry which is preliminary data.</text>
</comment>
<reference evidence="13 14" key="1">
    <citation type="submission" date="2019-06" db="EMBL/GenBank/DDBJ databases">
        <title>Draft genome sequence of the filamentous fungus Phialemoniopsis curvata isolated from diesel fuel.</title>
        <authorList>
            <person name="Varaljay V.A."/>
            <person name="Lyon W.J."/>
            <person name="Crouch A.L."/>
            <person name="Drake C.E."/>
            <person name="Hollomon J.M."/>
            <person name="Nadeau L.J."/>
            <person name="Nunn H.S."/>
            <person name="Stevenson B.S."/>
            <person name="Bojanowski C.L."/>
            <person name="Crookes-Goodson W.J."/>
        </authorList>
    </citation>
    <scope>NUCLEOTIDE SEQUENCE [LARGE SCALE GENOMIC DNA]</scope>
    <source>
        <strain evidence="13 14">D216</strain>
    </source>
</reference>
<dbReference type="Pfam" id="PF09248">
    <property type="entry name" value="DUF1965"/>
    <property type="match status" value="1"/>
</dbReference>
<dbReference type="SUPFAM" id="SSF49998">
    <property type="entry name" value="Amine oxidase catalytic domain"/>
    <property type="match status" value="1"/>
</dbReference>
<comment type="cofactor">
    <cofactor evidence="1">
        <name>Cu cation</name>
        <dbReference type="ChEBI" id="CHEBI:23378"/>
    </cofactor>
</comment>
<evidence type="ECO:0000256" key="10">
    <source>
        <dbReference type="SAM" id="Phobius"/>
    </source>
</evidence>
<dbReference type="EMBL" id="SKBQ01000022">
    <property type="protein sequence ID" value="TPX15332.1"/>
    <property type="molecule type" value="Genomic_DNA"/>
</dbReference>
<keyword evidence="6 9" id="KW-0186">Copper</keyword>
<evidence type="ECO:0000256" key="7">
    <source>
        <dbReference type="PIRSR" id="PIRSR600269-50"/>
    </source>
</evidence>
<dbReference type="GO" id="GO:0008131">
    <property type="term" value="F:primary methylamine oxidase activity"/>
    <property type="evidence" value="ECO:0007669"/>
    <property type="project" value="InterPro"/>
</dbReference>
<dbReference type="Gene3D" id="2.70.98.20">
    <property type="entry name" value="Copper amine oxidase, catalytic domain"/>
    <property type="match status" value="1"/>
</dbReference>
<dbReference type="GeneID" id="41972056"/>
<evidence type="ECO:0000256" key="2">
    <source>
        <dbReference type="ARBA" id="ARBA00007983"/>
    </source>
</evidence>
<gene>
    <name evidence="13" type="ORF">E0L32_004609</name>
</gene>
<feature type="active site" description="Schiff-base intermediate with substrate; via topaquinone" evidence="7">
    <location>
        <position position="536"/>
    </location>
</feature>
<name>A0A507AZC0_9PEZI</name>
<dbReference type="STRING" id="1093900.A0A507AZC0"/>
<evidence type="ECO:0000256" key="3">
    <source>
        <dbReference type="ARBA" id="ARBA00022723"/>
    </source>
</evidence>
<evidence type="ECO:0000256" key="4">
    <source>
        <dbReference type="ARBA" id="ARBA00022772"/>
    </source>
</evidence>
<evidence type="ECO:0000259" key="11">
    <source>
        <dbReference type="Pfam" id="PF01179"/>
    </source>
</evidence>
<dbReference type="Pfam" id="PF01179">
    <property type="entry name" value="Cu_amine_oxid"/>
    <property type="match status" value="1"/>
</dbReference>
<dbReference type="SUPFAM" id="SSF54416">
    <property type="entry name" value="Amine oxidase N-terminal region"/>
    <property type="match status" value="2"/>
</dbReference>
<dbReference type="InterPro" id="IPR015328">
    <property type="entry name" value="DUF1965"/>
</dbReference>
<organism evidence="13 14">
    <name type="scientific">Thyridium curvatum</name>
    <dbReference type="NCBI Taxonomy" id="1093900"/>
    <lineage>
        <taxon>Eukaryota</taxon>
        <taxon>Fungi</taxon>
        <taxon>Dikarya</taxon>
        <taxon>Ascomycota</taxon>
        <taxon>Pezizomycotina</taxon>
        <taxon>Sordariomycetes</taxon>
        <taxon>Sordariomycetidae</taxon>
        <taxon>Thyridiales</taxon>
        <taxon>Thyridiaceae</taxon>
        <taxon>Thyridium</taxon>
    </lineage>
</organism>
<proteinExistence type="inferred from homology"/>
<evidence type="ECO:0000256" key="9">
    <source>
        <dbReference type="RuleBase" id="RU000672"/>
    </source>
</evidence>
<protein>
    <recommendedName>
        <fullName evidence="9">Amine oxidase</fullName>
        <ecNumber evidence="9">1.4.3.-</ecNumber>
    </recommendedName>
</protein>
<dbReference type="RefSeq" id="XP_030997043.1">
    <property type="nucleotide sequence ID" value="XM_031139039.1"/>
</dbReference>
<keyword evidence="3 9" id="KW-0479">Metal-binding</keyword>
<dbReference type="PRINTS" id="PR00766">
    <property type="entry name" value="CUDAOXIDASE"/>
</dbReference>
<dbReference type="GO" id="GO:0005507">
    <property type="term" value="F:copper ion binding"/>
    <property type="evidence" value="ECO:0007669"/>
    <property type="project" value="InterPro"/>
</dbReference>
<evidence type="ECO:0000256" key="8">
    <source>
        <dbReference type="PIRSR" id="PIRSR600269-51"/>
    </source>
</evidence>
<keyword evidence="10" id="KW-0812">Transmembrane</keyword>
<evidence type="ECO:0000313" key="14">
    <source>
        <dbReference type="Proteomes" id="UP000319257"/>
    </source>
</evidence>